<accession>A0A553FYK5</accession>
<protein>
    <submittedName>
        <fullName evidence="2">Uncharacterized protein</fullName>
    </submittedName>
</protein>
<evidence type="ECO:0000313" key="2">
    <source>
        <dbReference type="EMBL" id="TRX62329.1"/>
    </source>
</evidence>
<comment type="caution">
    <text evidence="2">The sequence shown here is derived from an EMBL/GenBank/DDBJ whole genome shotgun (WGS) entry which is preliminary data.</text>
</comment>
<sequence length="88" mass="9275">MADSTPRTPRARRRAKRPSTAENYDRSFDVPHGPMSGAAGSSSAAGADELRTVSFEADAGGPGGDSEDEATGEAFYRENMPPHFGTTQ</sequence>
<dbReference type="RefSeq" id="WP_070821792.1">
    <property type="nucleotide sequence ID" value="NZ_VKDK01000007.1"/>
</dbReference>
<gene>
    <name evidence="2" type="ORF">FNY97_06345</name>
</gene>
<dbReference type="EMBL" id="VKDK01000007">
    <property type="protein sequence ID" value="TRX62329.1"/>
    <property type="molecule type" value="Genomic_DNA"/>
</dbReference>
<evidence type="ECO:0000313" key="3">
    <source>
        <dbReference type="Proteomes" id="UP000320443"/>
    </source>
</evidence>
<dbReference type="Proteomes" id="UP000320443">
    <property type="component" value="Unassembled WGS sequence"/>
</dbReference>
<proteinExistence type="predicted"/>
<reference evidence="2 3" key="1">
    <citation type="submission" date="2019-07" db="EMBL/GenBank/DDBJ databases">
        <title>Draft genome of C. aurimucosum strain 2274.</title>
        <authorList>
            <person name="Pacheco L.G.C."/>
            <person name="Aguiar E.R.G.R."/>
            <person name="Santos C.S."/>
            <person name="Rocha D.J.P.G."/>
            <person name="Sant'Anna L.O."/>
            <person name="Mattos-Guaraldi A.L."/>
            <person name="Santos L.S."/>
        </authorList>
    </citation>
    <scope>NUCLEOTIDE SEQUENCE [LARGE SCALE GENOMIC DNA]</scope>
    <source>
        <strain evidence="2 3">2274</strain>
    </source>
</reference>
<feature type="compositionally biased region" description="Low complexity" evidence="1">
    <location>
        <begin position="36"/>
        <end position="47"/>
    </location>
</feature>
<feature type="region of interest" description="Disordered" evidence="1">
    <location>
        <begin position="1"/>
        <end position="88"/>
    </location>
</feature>
<evidence type="ECO:0000256" key="1">
    <source>
        <dbReference type="SAM" id="MobiDB-lite"/>
    </source>
</evidence>
<name>A0A553FYK5_9CORY</name>
<keyword evidence="3" id="KW-1185">Reference proteome</keyword>
<organism evidence="2 3">
    <name type="scientific">Corynebacterium hiratae</name>
    <dbReference type="NCBI Taxonomy" id="3139423"/>
    <lineage>
        <taxon>Bacteria</taxon>
        <taxon>Bacillati</taxon>
        <taxon>Actinomycetota</taxon>
        <taxon>Actinomycetes</taxon>
        <taxon>Mycobacteriales</taxon>
        <taxon>Corynebacteriaceae</taxon>
        <taxon>Corynebacterium</taxon>
    </lineage>
</organism>
<dbReference type="AlphaFoldDB" id="A0A553FYK5"/>